<sequence>MRGWSERVSVHSVGQPDRPAIVVLSAGGREVERNVLAGIEEEGVPYLLVPGDAQVPAAELARRAALRSALHVGVGVGARGEVCVQHAKLSDPLPELSSGGGAGRAAGRRLGHNAARIVAGVPLKPDDWQPNWPLG</sequence>
<dbReference type="InterPro" id="IPR010254">
    <property type="entry name" value="B12-dep_deHydtase_bsu"/>
</dbReference>
<proteinExistence type="predicted"/>
<dbReference type="Pfam" id="PF02288">
    <property type="entry name" value="Dehydratase_MU"/>
    <property type="match status" value="1"/>
</dbReference>
<dbReference type="EMBL" id="JACKVC010000016">
    <property type="protein sequence ID" value="MCV7389045.1"/>
    <property type="molecule type" value="Genomic_DNA"/>
</dbReference>
<reference evidence="1" key="2">
    <citation type="journal article" date="2022" name="BMC Genomics">
        <title>Comparative genome analysis of mycobacteria focusing on tRNA and non-coding RNA.</title>
        <authorList>
            <person name="Behra P.R.K."/>
            <person name="Pettersson B.M.F."/>
            <person name="Ramesh M."/>
            <person name="Das S."/>
            <person name="Dasgupta S."/>
            <person name="Kirsebom L.A."/>
        </authorList>
    </citation>
    <scope>NUCLEOTIDE SEQUENCE</scope>
    <source>
        <strain evidence="1">DSM 44242</strain>
    </source>
</reference>
<gene>
    <name evidence="1" type="ORF">H5P34_13405</name>
</gene>
<evidence type="ECO:0000313" key="2">
    <source>
        <dbReference type="Proteomes" id="UP001141659"/>
    </source>
</evidence>
<name>A0AAW5T0S3_9MYCO</name>
<dbReference type="AlphaFoldDB" id="A0AAW5T0S3"/>
<accession>A0AAW5T0S3</accession>
<reference evidence="1" key="1">
    <citation type="submission" date="2020-07" db="EMBL/GenBank/DDBJ databases">
        <authorList>
            <person name="Pettersson B.M.F."/>
            <person name="Behra P.R.K."/>
            <person name="Ramesh M."/>
            <person name="Das S."/>
            <person name="Dasgupta S."/>
            <person name="Kirsebom L.A."/>
        </authorList>
    </citation>
    <scope>NUCLEOTIDE SEQUENCE</scope>
    <source>
        <strain evidence="1">DSM 44242</strain>
    </source>
</reference>
<protein>
    <submittedName>
        <fullName evidence="1">PduH protein</fullName>
    </submittedName>
</protein>
<dbReference type="Gene3D" id="3.40.50.10150">
    <property type="entry name" value="B12-dependent dehydatase associated subunit"/>
    <property type="match status" value="1"/>
</dbReference>
<dbReference type="InterPro" id="IPR003208">
    <property type="entry name" value="Dehydtase/Dehydtase_re"/>
</dbReference>
<dbReference type="SUPFAM" id="SSF52968">
    <property type="entry name" value="B12-dependent dehydatase associated subunit"/>
    <property type="match status" value="1"/>
</dbReference>
<evidence type="ECO:0000313" key="1">
    <source>
        <dbReference type="EMBL" id="MCV7389045.1"/>
    </source>
</evidence>
<comment type="caution">
    <text evidence="1">The sequence shown here is derived from an EMBL/GenBank/DDBJ whole genome shotgun (WGS) entry which is preliminary data.</text>
</comment>
<organism evidence="1 2">
    <name type="scientific">Mycolicibacterium porcinum</name>
    <dbReference type="NCBI Taxonomy" id="39693"/>
    <lineage>
        <taxon>Bacteria</taxon>
        <taxon>Bacillati</taxon>
        <taxon>Actinomycetota</taxon>
        <taxon>Actinomycetes</taxon>
        <taxon>Mycobacteriales</taxon>
        <taxon>Mycobacteriaceae</taxon>
        <taxon>Mycolicibacterium</taxon>
    </lineage>
</organism>
<dbReference type="Proteomes" id="UP001141659">
    <property type="component" value="Unassembled WGS sequence"/>
</dbReference>